<keyword evidence="5" id="KW-1185">Reference proteome</keyword>
<sequence length="126" mass="12979">MAALPLRSAPTAPVHADRGWIHVVPSVALLVLCGMYPLVVLVTTFQADDADISTRPAAPFAAAAAAFVAVIAGLLIGSFVTMVAYSAVRFGRTPGVRTAQMIGLGLTTLGCCIGMWLALVVVPQMA</sequence>
<feature type="transmembrane region" description="Helical" evidence="1">
    <location>
        <begin position="99"/>
        <end position="122"/>
    </location>
</feature>
<reference evidence="3" key="3">
    <citation type="submission" date="2017-11" db="EMBL/GenBank/DDBJ databases">
        <authorList>
            <person name="Seuylemezian A."/>
            <person name="Cooper K."/>
            <person name="Vaishampayan P."/>
        </authorList>
    </citation>
    <scope>NUCLEOTIDE SEQUENCE</scope>
    <source>
        <strain evidence="3">PVAS-1</strain>
    </source>
</reference>
<dbReference type="PATRIC" id="fig|1210046.3.peg.719"/>
<proteinExistence type="predicted"/>
<evidence type="ECO:0000256" key="1">
    <source>
        <dbReference type="SAM" id="Phobius"/>
    </source>
</evidence>
<comment type="caution">
    <text evidence="2">The sequence shown here is derived from an EMBL/GenBank/DDBJ whole genome shotgun (WGS) entry which is preliminary data.</text>
</comment>
<accession>K1E0B3</accession>
<keyword evidence="1" id="KW-0472">Membrane</keyword>
<feature type="transmembrane region" description="Helical" evidence="1">
    <location>
        <begin position="57"/>
        <end position="87"/>
    </location>
</feature>
<reference evidence="3 5" key="1">
    <citation type="journal article" date="2009" name="Int. J. Syst. Evol. Microbiol.">
        <title>Janibacter hoylei sp. nov., Bacillus isronensis sp. nov. and Bacillus aryabhattai sp. nov., isolated from cryotubes used for collecting air from the upper atmosphere.</title>
        <authorList>
            <person name="Shivaji S."/>
            <person name="Chaturvedi P."/>
            <person name="Begum Z."/>
            <person name="Pindi P.K."/>
            <person name="Manorama R."/>
            <person name="Padmanaban D.A."/>
            <person name="Shouche Y.S."/>
            <person name="Pawar S."/>
            <person name="Vaishampayan P."/>
            <person name="Dutt C.B."/>
            <person name="Datta G.N."/>
            <person name="Manchanda R.K."/>
            <person name="Rao U.R."/>
            <person name="Bhargava P.M."/>
            <person name="Narlikar J.V."/>
        </authorList>
    </citation>
    <scope>NUCLEOTIDE SEQUENCE [LARGE SCALE GENOMIC DNA]</scope>
    <source>
        <strain evidence="3 5">PVAS-1</strain>
    </source>
</reference>
<feature type="transmembrane region" description="Helical" evidence="1">
    <location>
        <begin position="20"/>
        <end position="45"/>
    </location>
</feature>
<dbReference type="EMBL" id="PIPF01000002">
    <property type="protein sequence ID" value="RWU85151.1"/>
    <property type="molecule type" value="Genomic_DNA"/>
</dbReference>
<dbReference type="Proteomes" id="UP000288711">
    <property type="component" value="Unassembled WGS sequence"/>
</dbReference>
<evidence type="ECO:0000313" key="3">
    <source>
        <dbReference type="EMBL" id="RWU85151.1"/>
    </source>
</evidence>
<evidence type="ECO:0000313" key="4">
    <source>
        <dbReference type="Proteomes" id="UP000004474"/>
    </source>
</evidence>
<name>K1E0B3_9MICO</name>
<dbReference type="AlphaFoldDB" id="K1E0B3"/>
<protein>
    <submittedName>
        <fullName evidence="2">Uncharacterized protein</fullName>
    </submittedName>
</protein>
<dbReference type="Proteomes" id="UP000004474">
    <property type="component" value="Unassembled WGS sequence"/>
</dbReference>
<keyword evidence="1" id="KW-1133">Transmembrane helix</keyword>
<evidence type="ECO:0000313" key="5">
    <source>
        <dbReference type="Proteomes" id="UP000288711"/>
    </source>
</evidence>
<evidence type="ECO:0000313" key="2">
    <source>
        <dbReference type="EMBL" id="EKA62124.1"/>
    </source>
</evidence>
<dbReference type="STRING" id="1210046.B277_03710"/>
<reference evidence="2 4" key="2">
    <citation type="journal article" date="2012" name="J. Bacteriol.">
        <title>Genome Sequence of Janibacter hoylei MTCC8307, Isolated from the Stratospheric Air.</title>
        <authorList>
            <person name="Pawar S.P."/>
            <person name="Dhotre D.P."/>
            <person name="Shetty S.A."/>
            <person name="Chowdhury S.P."/>
            <person name="Chaudhari B.L."/>
            <person name="Shouche Y.S."/>
        </authorList>
    </citation>
    <scope>NUCLEOTIDE SEQUENCE [LARGE SCALE GENOMIC DNA]</scope>
    <source>
        <strain evidence="2 4">PVAS-1</strain>
    </source>
</reference>
<gene>
    <name evidence="2" type="ORF">B277_03710</name>
    <name evidence="3" type="ORF">CWN80_03105</name>
</gene>
<dbReference type="RefSeq" id="WP_007925249.1">
    <property type="nucleotide sequence ID" value="NZ_ALWX01000014.1"/>
</dbReference>
<dbReference type="EMBL" id="ALWX01000014">
    <property type="protein sequence ID" value="EKA62124.1"/>
    <property type="molecule type" value="Genomic_DNA"/>
</dbReference>
<organism evidence="2 4">
    <name type="scientific">Janibacter hoylei PVAS-1</name>
    <dbReference type="NCBI Taxonomy" id="1210046"/>
    <lineage>
        <taxon>Bacteria</taxon>
        <taxon>Bacillati</taxon>
        <taxon>Actinomycetota</taxon>
        <taxon>Actinomycetes</taxon>
        <taxon>Micrococcales</taxon>
        <taxon>Intrasporangiaceae</taxon>
        <taxon>Janibacter</taxon>
    </lineage>
</organism>
<keyword evidence="1" id="KW-0812">Transmembrane</keyword>